<dbReference type="InterPro" id="IPR002227">
    <property type="entry name" value="Tyrosinase_Cu-bd"/>
</dbReference>
<dbReference type="OrthoDB" id="6132182at2759"/>
<keyword evidence="4" id="KW-0732">Signal</keyword>
<dbReference type="EMBL" id="MBFS01000188">
    <property type="protein sequence ID" value="PVV03824.1"/>
    <property type="molecule type" value="Genomic_DNA"/>
</dbReference>
<dbReference type="Gene3D" id="1.10.1280.10">
    <property type="entry name" value="Di-copper center containing domain from catechol oxidase"/>
    <property type="match status" value="1"/>
</dbReference>
<evidence type="ECO:0000313" key="7">
    <source>
        <dbReference type="Proteomes" id="UP000245609"/>
    </source>
</evidence>
<dbReference type="PANTHER" id="PTHR11474:SF126">
    <property type="entry name" value="TYROSINASE-LIKE PROTEIN TYR-1-RELATED"/>
    <property type="match status" value="1"/>
</dbReference>
<reference evidence="6 7" key="1">
    <citation type="journal article" date="2018" name="MBio">
        <title>Comparative Genomics Reveals the Core Gene Toolbox for the Fungus-Insect Symbiosis.</title>
        <authorList>
            <person name="Wang Y."/>
            <person name="Stata M."/>
            <person name="Wang W."/>
            <person name="Stajich J.E."/>
            <person name="White M.M."/>
            <person name="Moncalvo J.M."/>
        </authorList>
    </citation>
    <scope>NUCLEOTIDE SEQUENCE [LARGE SCALE GENOMIC DNA]</scope>
    <source>
        <strain evidence="6 7">SC-DP-2</strain>
    </source>
</reference>
<evidence type="ECO:0000256" key="3">
    <source>
        <dbReference type="SAM" id="MobiDB-lite"/>
    </source>
</evidence>
<protein>
    <recommendedName>
        <fullName evidence="5">Tyrosinase copper-binding domain-containing protein</fullName>
    </recommendedName>
</protein>
<dbReference type="Pfam" id="PF00264">
    <property type="entry name" value="Tyrosinase"/>
    <property type="match status" value="1"/>
</dbReference>
<dbReference type="InterPro" id="IPR050316">
    <property type="entry name" value="Tyrosinase/Hemocyanin"/>
</dbReference>
<evidence type="ECO:0000259" key="5">
    <source>
        <dbReference type="Pfam" id="PF00264"/>
    </source>
</evidence>
<dbReference type="GO" id="GO:0046872">
    <property type="term" value="F:metal ion binding"/>
    <property type="evidence" value="ECO:0007669"/>
    <property type="project" value="UniProtKB-KW"/>
</dbReference>
<keyword evidence="7" id="KW-1185">Reference proteome</keyword>
<comment type="caution">
    <text evidence="6">The sequence shown here is derived from an EMBL/GenBank/DDBJ whole genome shotgun (WGS) entry which is preliminary data.</text>
</comment>
<gene>
    <name evidence="6" type="ORF">BB560_001696</name>
</gene>
<dbReference type="InterPro" id="IPR008922">
    <property type="entry name" value="Di-copper_centre_dom_sf"/>
</dbReference>
<evidence type="ECO:0000256" key="2">
    <source>
        <dbReference type="ARBA" id="ARBA00023008"/>
    </source>
</evidence>
<evidence type="ECO:0000256" key="1">
    <source>
        <dbReference type="ARBA" id="ARBA00022723"/>
    </source>
</evidence>
<name>A0A2T9ZGX3_9FUNG</name>
<organism evidence="6 7">
    <name type="scientific">Smittium megazygosporum</name>
    <dbReference type="NCBI Taxonomy" id="133381"/>
    <lineage>
        <taxon>Eukaryota</taxon>
        <taxon>Fungi</taxon>
        <taxon>Fungi incertae sedis</taxon>
        <taxon>Zoopagomycota</taxon>
        <taxon>Kickxellomycotina</taxon>
        <taxon>Harpellomycetes</taxon>
        <taxon>Harpellales</taxon>
        <taxon>Legeriomycetaceae</taxon>
        <taxon>Smittium</taxon>
    </lineage>
</organism>
<dbReference type="PRINTS" id="PR00092">
    <property type="entry name" value="TYROSINASE"/>
</dbReference>
<keyword evidence="1" id="KW-0479">Metal-binding</keyword>
<feature type="signal peptide" evidence="4">
    <location>
        <begin position="1"/>
        <end position="24"/>
    </location>
</feature>
<dbReference type="AlphaFoldDB" id="A0A2T9ZGX3"/>
<keyword evidence="2" id="KW-0186">Copper</keyword>
<feature type="domain" description="Tyrosinase copper-binding" evidence="5">
    <location>
        <begin position="61"/>
        <end position="239"/>
    </location>
</feature>
<dbReference type="GO" id="GO:0016491">
    <property type="term" value="F:oxidoreductase activity"/>
    <property type="evidence" value="ECO:0007669"/>
    <property type="project" value="InterPro"/>
</dbReference>
<dbReference type="PANTHER" id="PTHR11474">
    <property type="entry name" value="TYROSINASE FAMILY MEMBER"/>
    <property type="match status" value="1"/>
</dbReference>
<evidence type="ECO:0000313" key="6">
    <source>
        <dbReference type="EMBL" id="PVV03824.1"/>
    </source>
</evidence>
<dbReference type="SUPFAM" id="SSF48056">
    <property type="entry name" value="Di-copper centre-containing domain"/>
    <property type="match status" value="1"/>
</dbReference>
<proteinExistence type="predicted"/>
<feature type="chain" id="PRO_5015626215" description="Tyrosinase copper-binding domain-containing protein" evidence="4">
    <location>
        <begin position="25"/>
        <end position="425"/>
    </location>
</feature>
<evidence type="ECO:0000256" key="4">
    <source>
        <dbReference type="SAM" id="SignalP"/>
    </source>
</evidence>
<dbReference type="STRING" id="133381.A0A2T9ZGX3"/>
<feature type="region of interest" description="Disordered" evidence="3">
    <location>
        <begin position="366"/>
        <end position="386"/>
    </location>
</feature>
<dbReference type="Proteomes" id="UP000245609">
    <property type="component" value="Unassembled WGS sequence"/>
</dbReference>
<accession>A0A2T9ZGX3</accession>
<sequence length="425" mass="48465">MKISILKALALSYCLLSEVAIAQSNDPMCTRLVVRKEIRDLNRDEWNMIRSVLQKLQEDGNWAKVARIHTENFAVGHNFAILMPFHREIVRQFEIAGQKYDPNFFVPYWDAARDFQNPAGSAVFTPDFIGGNGDPNRDSCISTGFQRDWVLQFTQPHCLRRAFNGPNNTIKPWYSPEYMSSIIQTSSSYDKFREAVELTIHGAVHLGIGAEMTTMQSPNDFAFYLHHSNLDRMWWKWQNARPENLMAYDGQKPTGGPVSLNDPNPGYPSTIVDVMKLGYRQMCYTYDDVVPLDFLVNQNPVFSGSGSGQRVNGGALMKAGKLPNFRSSVVTNQLRSLKNNTIERFFPALRNGDTNPNLFDLNFSKNEKKQKLRKRQGGPMAVPEMPPDEWIEMHKYDKNRVRSAVTRAAEFVNQLNAQGYNSPYV</sequence>